<evidence type="ECO:0000313" key="1">
    <source>
        <dbReference type="EMBL" id="KAJ7969340.1"/>
    </source>
</evidence>
<dbReference type="EMBL" id="JARAOO010000005">
    <property type="protein sequence ID" value="KAJ7969340.1"/>
    <property type="molecule type" value="Genomic_DNA"/>
</dbReference>
<keyword evidence="1" id="KW-0032">Aminotransferase</keyword>
<proteinExistence type="predicted"/>
<evidence type="ECO:0000313" key="2">
    <source>
        <dbReference type="Proteomes" id="UP001163823"/>
    </source>
</evidence>
<feature type="non-terminal residue" evidence="1">
    <location>
        <position position="1"/>
    </location>
</feature>
<organism evidence="1 2">
    <name type="scientific">Quillaja saponaria</name>
    <name type="common">Soap bark tree</name>
    <dbReference type="NCBI Taxonomy" id="32244"/>
    <lineage>
        <taxon>Eukaryota</taxon>
        <taxon>Viridiplantae</taxon>
        <taxon>Streptophyta</taxon>
        <taxon>Embryophyta</taxon>
        <taxon>Tracheophyta</taxon>
        <taxon>Spermatophyta</taxon>
        <taxon>Magnoliopsida</taxon>
        <taxon>eudicotyledons</taxon>
        <taxon>Gunneridae</taxon>
        <taxon>Pentapetalae</taxon>
        <taxon>rosids</taxon>
        <taxon>fabids</taxon>
        <taxon>Fabales</taxon>
        <taxon>Quillajaceae</taxon>
        <taxon>Quillaja</taxon>
    </lineage>
</organism>
<sequence>GALNLVVEDKLYRAIPGGTGGIKVVTKYSPATWKLLNQGTMRFQKGRFC</sequence>
<dbReference type="KEGG" id="qsa:O6P43_013316"/>
<comment type="caution">
    <text evidence="1">The sequence shown here is derived from an EMBL/GenBank/DDBJ whole genome shotgun (WGS) entry which is preliminary data.</text>
</comment>
<name>A0AAD7M5W4_QUISA</name>
<accession>A0AAD7M5W4</accession>
<keyword evidence="1" id="KW-0808">Transferase</keyword>
<dbReference type="AlphaFoldDB" id="A0AAD7M5W4"/>
<dbReference type="Proteomes" id="UP001163823">
    <property type="component" value="Chromosome 5"/>
</dbReference>
<reference evidence="1" key="1">
    <citation type="journal article" date="2023" name="Science">
        <title>Elucidation of the pathway for biosynthesis of saponin adjuvants from the soapbark tree.</title>
        <authorList>
            <person name="Reed J."/>
            <person name="Orme A."/>
            <person name="El-Demerdash A."/>
            <person name="Owen C."/>
            <person name="Martin L.B.B."/>
            <person name="Misra R.C."/>
            <person name="Kikuchi S."/>
            <person name="Rejzek M."/>
            <person name="Martin A.C."/>
            <person name="Harkess A."/>
            <person name="Leebens-Mack J."/>
            <person name="Louveau T."/>
            <person name="Stephenson M.J."/>
            <person name="Osbourn A."/>
        </authorList>
    </citation>
    <scope>NUCLEOTIDE SEQUENCE</scope>
    <source>
        <strain evidence="1">S10</strain>
    </source>
</reference>
<dbReference type="GO" id="GO:0008483">
    <property type="term" value="F:transaminase activity"/>
    <property type="evidence" value="ECO:0007669"/>
    <property type="project" value="UniProtKB-KW"/>
</dbReference>
<gene>
    <name evidence="1" type="ORF">O6P43_013316</name>
</gene>
<protein>
    <submittedName>
        <fullName evidence="1">Branched-chain-amino-acid aminotransferase</fullName>
    </submittedName>
</protein>
<keyword evidence="2" id="KW-1185">Reference proteome</keyword>